<evidence type="ECO:0000313" key="3">
    <source>
        <dbReference type="Proteomes" id="UP001175271"/>
    </source>
</evidence>
<dbReference type="Proteomes" id="UP001175271">
    <property type="component" value="Unassembled WGS sequence"/>
</dbReference>
<name>A0AA39M435_9BILA</name>
<dbReference type="AlphaFoldDB" id="A0AA39M435"/>
<dbReference type="Pfam" id="PF05050">
    <property type="entry name" value="Methyltransf_21"/>
    <property type="match status" value="1"/>
</dbReference>
<proteinExistence type="predicted"/>
<evidence type="ECO:0000259" key="1">
    <source>
        <dbReference type="Pfam" id="PF05050"/>
    </source>
</evidence>
<gene>
    <name evidence="2" type="ORF">QR680_014370</name>
</gene>
<keyword evidence="3" id="KW-1185">Reference proteome</keyword>
<organism evidence="2 3">
    <name type="scientific">Steinernema hermaphroditum</name>
    <dbReference type="NCBI Taxonomy" id="289476"/>
    <lineage>
        <taxon>Eukaryota</taxon>
        <taxon>Metazoa</taxon>
        <taxon>Ecdysozoa</taxon>
        <taxon>Nematoda</taxon>
        <taxon>Chromadorea</taxon>
        <taxon>Rhabditida</taxon>
        <taxon>Tylenchina</taxon>
        <taxon>Panagrolaimomorpha</taxon>
        <taxon>Strongyloidoidea</taxon>
        <taxon>Steinernematidae</taxon>
        <taxon>Steinernema</taxon>
    </lineage>
</organism>
<protein>
    <recommendedName>
        <fullName evidence="1">Methyltransferase FkbM domain-containing protein</fullName>
    </recommendedName>
</protein>
<accession>A0AA39M435</accession>
<evidence type="ECO:0000313" key="2">
    <source>
        <dbReference type="EMBL" id="KAK0419855.1"/>
    </source>
</evidence>
<comment type="caution">
    <text evidence="2">The sequence shown here is derived from an EMBL/GenBank/DDBJ whole genome shotgun (WGS) entry which is preliminary data.</text>
</comment>
<dbReference type="PANTHER" id="PTHR22989">
    <property type="entry name" value="UNCHARACTERIZED DUF13 C.ELEGANS"/>
    <property type="match status" value="1"/>
</dbReference>
<dbReference type="EMBL" id="JAUCMV010000002">
    <property type="protein sequence ID" value="KAK0419855.1"/>
    <property type="molecule type" value="Genomic_DNA"/>
</dbReference>
<reference evidence="2" key="1">
    <citation type="submission" date="2023-06" db="EMBL/GenBank/DDBJ databases">
        <title>Genomic analysis of the entomopathogenic nematode Steinernema hermaphroditum.</title>
        <authorList>
            <person name="Schwarz E.M."/>
            <person name="Heppert J.K."/>
            <person name="Baniya A."/>
            <person name="Schwartz H.T."/>
            <person name="Tan C.-H."/>
            <person name="Antoshechkin I."/>
            <person name="Sternberg P.W."/>
            <person name="Goodrich-Blair H."/>
            <person name="Dillman A.R."/>
        </authorList>
    </citation>
    <scope>NUCLEOTIDE SEQUENCE</scope>
    <source>
        <strain evidence="2">PS9179</strain>
        <tissue evidence="2">Whole animal</tissue>
    </source>
</reference>
<feature type="domain" description="Methyltransferase FkbM" evidence="1">
    <location>
        <begin position="105"/>
        <end position="280"/>
    </location>
</feature>
<sequence>MKYPRRCAFVLFWIAVLTIFTYYSEIKELFVVDVDACLPDSTSPDFLIWNKKSYEHSFKWRHFITYGRCIERRISCLSTHQTWNRLPYIVEECEKTSELATDEFSPLRNSDETKYHLKAKSIINQCLVLSVGVGLDIKAEQELQQVQPECRFVGSDPTPLGNRELYEKIGTFYPYAIGDQNGKVESLVINGFDKGYSAKTVVAQELVTFLNHLNASLVDNMFLDAEYAEYGLLPYFLKGGELDKANKVICQINIEIHYPSPQQEEDFAWFLRQLLAEKRYALFHVSKVFFNGHLRVVLLNYGSDKCADRYFAMASGALVM</sequence>
<dbReference type="InterPro" id="IPR006342">
    <property type="entry name" value="FkbM_mtfrase"/>
</dbReference>
<dbReference type="PANTHER" id="PTHR22989:SF3">
    <property type="entry name" value="METHYLTRANSFERASE FKBM DOMAIN-CONTAINING PROTEIN"/>
    <property type="match status" value="1"/>
</dbReference>